<dbReference type="GO" id="GO:0046872">
    <property type="term" value="F:metal ion binding"/>
    <property type="evidence" value="ECO:0007669"/>
    <property type="project" value="UniProtKB-KW"/>
</dbReference>
<dbReference type="GO" id="GO:0030707">
    <property type="term" value="P:follicle cell of egg chamber development"/>
    <property type="evidence" value="ECO:0007669"/>
    <property type="project" value="UniProtKB-ARBA"/>
</dbReference>
<evidence type="ECO:0000256" key="4">
    <source>
        <dbReference type="ARBA" id="ARBA00022737"/>
    </source>
</evidence>
<feature type="region of interest" description="Disordered" evidence="6">
    <location>
        <begin position="136"/>
        <end position="212"/>
    </location>
</feature>
<dbReference type="GO" id="GO:0005634">
    <property type="term" value="C:nucleus"/>
    <property type="evidence" value="ECO:0007669"/>
    <property type="project" value="UniProtKB-SubCell"/>
</dbReference>
<feature type="domain" description="BTB" evidence="7">
    <location>
        <begin position="32"/>
        <end position="97"/>
    </location>
</feature>
<dbReference type="PANTHER" id="PTHR23110">
    <property type="entry name" value="BTB DOMAIN TRANSCRIPTION FACTOR"/>
    <property type="match status" value="1"/>
</dbReference>
<protein>
    <submittedName>
        <fullName evidence="8">Broad-complex core protein isoforms 1/2/3/4/5</fullName>
    </submittedName>
</protein>
<dbReference type="AlphaFoldDB" id="E2C3R2"/>
<dbReference type="OMA" id="NGLHEEN"/>
<keyword evidence="4" id="KW-0677">Repeat</keyword>
<evidence type="ECO:0000256" key="6">
    <source>
        <dbReference type="SAM" id="MobiDB-lite"/>
    </source>
</evidence>
<feature type="compositionally biased region" description="Low complexity" evidence="6">
    <location>
        <begin position="249"/>
        <end position="264"/>
    </location>
</feature>
<evidence type="ECO:0000313" key="8">
    <source>
        <dbReference type="EMBL" id="EFN77298.1"/>
    </source>
</evidence>
<dbReference type="GO" id="GO:0061061">
    <property type="term" value="P:muscle structure development"/>
    <property type="evidence" value="ECO:0007669"/>
    <property type="project" value="UniProtKB-ARBA"/>
</dbReference>
<dbReference type="InParanoid" id="E2C3R2"/>
<dbReference type="SMART" id="SM00225">
    <property type="entry name" value="BTB"/>
    <property type="match status" value="1"/>
</dbReference>
<gene>
    <name evidence="8" type="ORF">EAI_14425</name>
</gene>
<dbReference type="SUPFAM" id="SSF54695">
    <property type="entry name" value="POZ domain"/>
    <property type="match status" value="1"/>
</dbReference>
<dbReference type="CDD" id="cd18315">
    <property type="entry name" value="BTB_POZ_BAB-like"/>
    <property type="match status" value="1"/>
</dbReference>
<evidence type="ECO:0000256" key="2">
    <source>
        <dbReference type="ARBA" id="ARBA00022473"/>
    </source>
</evidence>
<feature type="compositionally biased region" description="Basic and acidic residues" evidence="6">
    <location>
        <begin position="141"/>
        <end position="150"/>
    </location>
</feature>
<comment type="subcellular location">
    <subcellularLocation>
        <location evidence="1">Nucleus</location>
    </subcellularLocation>
</comment>
<name>E2C3R2_HARSA</name>
<dbReference type="PANTHER" id="PTHR23110:SF99">
    <property type="entry name" value="BROAD-COMPLEX CORE PROTEIN ISOFORM 6"/>
    <property type="match status" value="1"/>
</dbReference>
<feature type="compositionally biased region" description="Basic and acidic residues" evidence="6">
    <location>
        <begin position="177"/>
        <end position="192"/>
    </location>
</feature>
<dbReference type="GO" id="GO:0006357">
    <property type="term" value="P:regulation of transcription by RNA polymerase II"/>
    <property type="evidence" value="ECO:0007669"/>
    <property type="project" value="TreeGrafter"/>
</dbReference>
<feature type="compositionally biased region" description="Polar residues" evidence="6">
    <location>
        <begin position="201"/>
        <end position="212"/>
    </location>
</feature>
<dbReference type="InterPro" id="IPR011333">
    <property type="entry name" value="SKP1/BTB/POZ_sf"/>
</dbReference>
<keyword evidence="3" id="KW-0479">Metal-binding</keyword>
<proteinExistence type="predicted"/>
<dbReference type="InterPro" id="IPR051095">
    <property type="entry name" value="Dros_DevTransReg"/>
</dbReference>
<evidence type="ECO:0000256" key="1">
    <source>
        <dbReference type="ARBA" id="ARBA00004123"/>
    </source>
</evidence>
<evidence type="ECO:0000256" key="3">
    <source>
        <dbReference type="ARBA" id="ARBA00022723"/>
    </source>
</evidence>
<dbReference type="OrthoDB" id="10261408at2759"/>
<dbReference type="PROSITE" id="PS50097">
    <property type="entry name" value="BTB"/>
    <property type="match status" value="1"/>
</dbReference>
<keyword evidence="5" id="KW-0539">Nucleus</keyword>
<sequence length="333" mass="36497">MVDTQHFCLRWNNYQSSITSAFENLRDDEDFVDVTLACDGKSLKAHRVVLSACSPYFRELLKSTPCKHPVIVLQDVAFSDLHALVEFIYHGEVNVHQRSLSSFLKTAEVLRVSGLTQQADQTDRDELSHVRALAAGGNHLPFHEKSDETFPRGGSPPTPVTPTPTTVQQLLRRAQIRRNERRTPDPHDESVKRPRVPSPPLNNNDATPTDFSMVKNNHLSAKVEGNGVHDENSLVEDNINAGNNEDSSDSGAAASDRPPASASSNEHEPEPEHTSAQNFLPESKLFTSTPGSFNFSMAALTTDHTPLPGLGHTALQTPDLAGTSQGKRDFAPL</sequence>
<feature type="region of interest" description="Disordered" evidence="6">
    <location>
        <begin position="237"/>
        <end position="333"/>
    </location>
</feature>
<dbReference type="Pfam" id="PF00651">
    <property type="entry name" value="BTB"/>
    <property type="match status" value="1"/>
</dbReference>
<keyword evidence="2" id="KW-0217">Developmental protein</keyword>
<evidence type="ECO:0000259" key="7">
    <source>
        <dbReference type="PROSITE" id="PS50097"/>
    </source>
</evidence>
<dbReference type="GO" id="GO:0048813">
    <property type="term" value="P:dendrite morphogenesis"/>
    <property type="evidence" value="ECO:0007669"/>
    <property type="project" value="UniProtKB-ARBA"/>
</dbReference>
<reference evidence="8 9" key="1">
    <citation type="journal article" date="2010" name="Science">
        <title>Genomic comparison of the ants Camponotus floridanus and Harpegnathos saltator.</title>
        <authorList>
            <person name="Bonasio R."/>
            <person name="Zhang G."/>
            <person name="Ye C."/>
            <person name="Mutti N.S."/>
            <person name="Fang X."/>
            <person name="Qin N."/>
            <person name="Donahue G."/>
            <person name="Yang P."/>
            <person name="Li Q."/>
            <person name="Li C."/>
            <person name="Zhang P."/>
            <person name="Huang Z."/>
            <person name="Berger S.L."/>
            <person name="Reinberg D."/>
            <person name="Wang J."/>
            <person name="Liebig J."/>
        </authorList>
    </citation>
    <scope>NUCLEOTIDE SEQUENCE [LARGE SCALE GENOMIC DNA]</scope>
    <source>
        <strain evidence="8 9">R22 G/1</strain>
    </source>
</reference>
<keyword evidence="9" id="KW-1185">Reference proteome</keyword>
<dbReference type="GO" id="GO:0007423">
    <property type="term" value="P:sensory organ development"/>
    <property type="evidence" value="ECO:0007669"/>
    <property type="project" value="UniProtKB-ARBA"/>
</dbReference>
<dbReference type="FunFam" id="3.30.710.10:FF:000118">
    <property type="entry name" value="Abrupt, isoform B"/>
    <property type="match status" value="1"/>
</dbReference>
<dbReference type="Proteomes" id="UP000008237">
    <property type="component" value="Unassembled WGS sequence"/>
</dbReference>
<dbReference type="InterPro" id="IPR000210">
    <property type="entry name" value="BTB/POZ_dom"/>
</dbReference>
<organism evidence="9">
    <name type="scientific">Harpegnathos saltator</name>
    <name type="common">Jerdon's jumping ant</name>
    <dbReference type="NCBI Taxonomy" id="610380"/>
    <lineage>
        <taxon>Eukaryota</taxon>
        <taxon>Metazoa</taxon>
        <taxon>Ecdysozoa</taxon>
        <taxon>Arthropoda</taxon>
        <taxon>Hexapoda</taxon>
        <taxon>Insecta</taxon>
        <taxon>Pterygota</taxon>
        <taxon>Neoptera</taxon>
        <taxon>Endopterygota</taxon>
        <taxon>Hymenoptera</taxon>
        <taxon>Apocrita</taxon>
        <taxon>Aculeata</taxon>
        <taxon>Formicoidea</taxon>
        <taxon>Formicidae</taxon>
        <taxon>Ponerinae</taxon>
        <taxon>Ponerini</taxon>
        <taxon>Harpegnathos</taxon>
    </lineage>
</organism>
<accession>E2C3R2</accession>
<feature type="compositionally biased region" description="Polar residues" evidence="6">
    <location>
        <begin position="274"/>
        <end position="295"/>
    </location>
</feature>
<evidence type="ECO:0000256" key="5">
    <source>
        <dbReference type="ARBA" id="ARBA00023242"/>
    </source>
</evidence>
<evidence type="ECO:0000313" key="9">
    <source>
        <dbReference type="Proteomes" id="UP000008237"/>
    </source>
</evidence>
<dbReference type="Gene3D" id="3.30.710.10">
    <property type="entry name" value="Potassium Channel Kv1.1, Chain A"/>
    <property type="match status" value="1"/>
</dbReference>
<dbReference type="EMBL" id="GL452364">
    <property type="protein sequence ID" value="EFN77298.1"/>
    <property type="molecule type" value="Genomic_DNA"/>
</dbReference>